<keyword evidence="6" id="KW-1185">Reference proteome</keyword>
<dbReference type="InterPro" id="IPR011051">
    <property type="entry name" value="RmlC_Cupin_sf"/>
</dbReference>
<dbReference type="PANTHER" id="PTHR21047:SF2">
    <property type="entry name" value="THYMIDINE DIPHOSPHO-4-KETO-RHAMNOSE 3,5-EPIMERASE"/>
    <property type="match status" value="1"/>
</dbReference>
<comment type="function">
    <text evidence="4">Catalyzes the epimerization of the C3' and C5'positions of dTDP-6-deoxy-D-xylo-4-hexulose, forming dTDP-6-deoxy-L-lyxo-4-hexulose.</text>
</comment>
<feature type="active site" description="Proton donor" evidence="2">
    <location>
        <position position="130"/>
    </location>
</feature>
<organism evidence="5 6">
    <name type="scientific">Conexibacter arvalis</name>
    <dbReference type="NCBI Taxonomy" id="912552"/>
    <lineage>
        <taxon>Bacteria</taxon>
        <taxon>Bacillati</taxon>
        <taxon>Actinomycetota</taxon>
        <taxon>Thermoleophilia</taxon>
        <taxon>Solirubrobacterales</taxon>
        <taxon>Conexibacteraceae</taxon>
        <taxon>Conexibacter</taxon>
    </lineage>
</organism>
<dbReference type="CDD" id="cd00438">
    <property type="entry name" value="cupin_RmlC"/>
    <property type="match status" value="1"/>
</dbReference>
<comment type="caution">
    <text evidence="5">The sequence shown here is derived from an EMBL/GenBank/DDBJ whole genome shotgun (WGS) entry which is preliminary data.</text>
</comment>
<name>A0A840IGM2_9ACTN</name>
<evidence type="ECO:0000313" key="6">
    <source>
        <dbReference type="Proteomes" id="UP000585272"/>
    </source>
</evidence>
<gene>
    <name evidence="5" type="ORF">BDZ31_002938</name>
</gene>
<sequence length="182" mass="20084">MRTLATRIDGLVLVEPRVFGDHRGFFAETFRADAWSAAGIDVDFVQDNHSRSRRGTLRGMHFQTAPGQAKLVRCARGAIVDVVVDLRRGSPTFGQWEAFELDDESMRQLFVPVGFAHGFCVTSEIADVAYKCSNYYDPATEAGIAYDDPAIGIEWPSEVEPIVSERDANAPTLAEIADTLPF</sequence>
<dbReference type="InterPro" id="IPR014710">
    <property type="entry name" value="RmlC-like_jellyroll"/>
</dbReference>
<evidence type="ECO:0000256" key="1">
    <source>
        <dbReference type="ARBA" id="ARBA00010154"/>
    </source>
</evidence>
<comment type="similarity">
    <text evidence="1 4">Belongs to the dTDP-4-dehydrorhamnose 3,5-epimerase family.</text>
</comment>
<dbReference type="Gene3D" id="2.60.120.10">
    <property type="entry name" value="Jelly Rolls"/>
    <property type="match status" value="1"/>
</dbReference>
<dbReference type="EC" id="5.1.3.13" evidence="4"/>
<dbReference type="InterPro" id="IPR000888">
    <property type="entry name" value="RmlC-like"/>
</dbReference>
<dbReference type="GO" id="GO:0019305">
    <property type="term" value="P:dTDP-rhamnose biosynthetic process"/>
    <property type="evidence" value="ECO:0007669"/>
    <property type="project" value="UniProtKB-UniRule"/>
</dbReference>
<keyword evidence="4 5" id="KW-0413">Isomerase</keyword>
<dbReference type="NCBIfam" id="TIGR01221">
    <property type="entry name" value="rmlC"/>
    <property type="match status" value="1"/>
</dbReference>
<accession>A0A840IGM2</accession>
<evidence type="ECO:0000256" key="3">
    <source>
        <dbReference type="PIRSR" id="PIRSR600888-3"/>
    </source>
</evidence>
<dbReference type="GO" id="GO:0005829">
    <property type="term" value="C:cytosol"/>
    <property type="evidence" value="ECO:0007669"/>
    <property type="project" value="TreeGrafter"/>
</dbReference>
<comment type="pathway">
    <text evidence="4">Carbohydrate biosynthesis; dTDP-L-rhamnose biosynthesis.</text>
</comment>
<evidence type="ECO:0000256" key="4">
    <source>
        <dbReference type="RuleBase" id="RU364069"/>
    </source>
</evidence>
<evidence type="ECO:0000256" key="2">
    <source>
        <dbReference type="PIRSR" id="PIRSR600888-1"/>
    </source>
</evidence>
<comment type="catalytic activity">
    <reaction evidence="4">
        <text>dTDP-4-dehydro-6-deoxy-alpha-D-glucose = dTDP-4-dehydro-beta-L-rhamnose</text>
        <dbReference type="Rhea" id="RHEA:16969"/>
        <dbReference type="ChEBI" id="CHEBI:57649"/>
        <dbReference type="ChEBI" id="CHEBI:62830"/>
        <dbReference type="EC" id="5.1.3.13"/>
    </reaction>
</comment>
<proteinExistence type="inferred from homology"/>
<evidence type="ECO:0000313" key="5">
    <source>
        <dbReference type="EMBL" id="MBB4663343.1"/>
    </source>
</evidence>
<dbReference type="GO" id="GO:0008830">
    <property type="term" value="F:dTDP-4-dehydrorhamnose 3,5-epimerase activity"/>
    <property type="evidence" value="ECO:0007669"/>
    <property type="project" value="UniProtKB-UniRule"/>
</dbReference>
<dbReference type="AlphaFoldDB" id="A0A840IGM2"/>
<dbReference type="Pfam" id="PF00908">
    <property type="entry name" value="dTDP_sugar_isom"/>
    <property type="match status" value="1"/>
</dbReference>
<feature type="active site" description="Proton acceptor" evidence="2">
    <location>
        <position position="61"/>
    </location>
</feature>
<dbReference type="EMBL" id="JACHNU010000004">
    <property type="protein sequence ID" value="MBB4663343.1"/>
    <property type="molecule type" value="Genomic_DNA"/>
</dbReference>
<dbReference type="GO" id="GO:0000271">
    <property type="term" value="P:polysaccharide biosynthetic process"/>
    <property type="evidence" value="ECO:0007669"/>
    <property type="project" value="TreeGrafter"/>
</dbReference>
<protein>
    <recommendedName>
        <fullName evidence="4">dTDP-4-dehydrorhamnose 3,5-epimerase</fullName>
        <ecNumber evidence="4">5.1.3.13</ecNumber>
    </recommendedName>
    <alternativeName>
        <fullName evidence="4">Thymidine diphospho-4-keto-rhamnose 3,5-epimerase</fullName>
    </alternativeName>
</protein>
<feature type="site" description="Participates in a stacking interaction with the thymidine ring of dTDP-4-oxo-6-deoxyglucose" evidence="3">
    <location>
        <position position="136"/>
    </location>
</feature>
<reference evidence="5 6" key="1">
    <citation type="submission" date="2020-08" db="EMBL/GenBank/DDBJ databases">
        <title>Genomic Encyclopedia of Archaeal and Bacterial Type Strains, Phase II (KMG-II): from individual species to whole genera.</title>
        <authorList>
            <person name="Goeker M."/>
        </authorList>
    </citation>
    <scope>NUCLEOTIDE SEQUENCE [LARGE SCALE GENOMIC DNA]</scope>
    <source>
        <strain evidence="5 6">DSM 23288</strain>
    </source>
</reference>
<comment type="subunit">
    <text evidence="4">Homodimer.</text>
</comment>
<dbReference type="SUPFAM" id="SSF51182">
    <property type="entry name" value="RmlC-like cupins"/>
    <property type="match status" value="1"/>
</dbReference>
<dbReference type="Proteomes" id="UP000585272">
    <property type="component" value="Unassembled WGS sequence"/>
</dbReference>
<dbReference type="UniPathway" id="UPA00124"/>
<dbReference type="PANTHER" id="PTHR21047">
    <property type="entry name" value="DTDP-6-DEOXY-D-GLUCOSE-3,5 EPIMERASE"/>
    <property type="match status" value="1"/>
</dbReference>
<dbReference type="RefSeq" id="WP_183343081.1">
    <property type="nucleotide sequence ID" value="NZ_JACHNU010000004.1"/>
</dbReference>